<evidence type="ECO:0000259" key="7">
    <source>
        <dbReference type="Pfam" id="PF00692"/>
    </source>
</evidence>
<dbReference type="InterPro" id="IPR008181">
    <property type="entry name" value="dUTPase"/>
</dbReference>
<comment type="similarity">
    <text evidence="2 5">Belongs to the dUTPase family.</text>
</comment>
<comment type="function">
    <text evidence="5">Involved in nucleotide metabolism via production of dUMP, the immediate precursor of thymidine nucleotides, and decreases the intracellular concentration of dUTP so that uracil cannot be incorporated into DNA.</text>
</comment>
<reference evidence="8 9" key="1">
    <citation type="submission" date="2020-04" db="EMBL/GenBank/DDBJ databases">
        <title>Perkinsus olseni comparative genomics.</title>
        <authorList>
            <person name="Bogema D.R."/>
        </authorList>
    </citation>
    <scope>NUCLEOTIDE SEQUENCE [LARGE SCALE GENOMIC DNA]</scope>
    <source>
        <strain evidence="8 9">ATCC PRA-207</strain>
    </source>
</reference>
<dbReference type="EMBL" id="JABANO010007291">
    <property type="protein sequence ID" value="KAF4750336.1"/>
    <property type="molecule type" value="Genomic_DNA"/>
</dbReference>
<dbReference type="UniPathway" id="UPA00610">
    <property type="reaction ID" value="UER00666"/>
</dbReference>
<proteinExistence type="inferred from homology"/>
<feature type="domain" description="dUTPase-like" evidence="7">
    <location>
        <begin position="24"/>
        <end position="148"/>
    </location>
</feature>
<feature type="region of interest" description="Disordered" evidence="6">
    <location>
        <begin position="139"/>
        <end position="158"/>
    </location>
</feature>
<evidence type="ECO:0000256" key="6">
    <source>
        <dbReference type="SAM" id="MobiDB-lite"/>
    </source>
</evidence>
<dbReference type="AlphaFoldDB" id="A0A7J6U0W3"/>
<comment type="caution">
    <text evidence="8">The sequence shown here is derived from an EMBL/GenBank/DDBJ whole genome shotgun (WGS) entry which is preliminary data.</text>
</comment>
<dbReference type="PANTHER" id="PTHR11241:SF0">
    <property type="entry name" value="DEOXYURIDINE 5'-TRIPHOSPHATE NUCLEOTIDOHYDROLASE"/>
    <property type="match status" value="1"/>
</dbReference>
<dbReference type="InterPro" id="IPR033704">
    <property type="entry name" value="dUTPase_trimeric"/>
</dbReference>
<keyword evidence="9" id="KW-1185">Reference proteome</keyword>
<keyword evidence="4 5" id="KW-0546">Nucleotide metabolism</keyword>
<dbReference type="SUPFAM" id="SSF51283">
    <property type="entry name" value="dUTPase-like"/>
    <property type="match status" value="1"/>
</dbReference>
<dbReference type="InterPro" id="IPR036157">
    <property type="entry name" value="dUTPase-like_sf"/>
</dbReference>
<dbReference type="GO" id="GO:0004170">
    <property type="term" value="F:dUTP diphosphatase activity"/>
    <property type="evidence" value="ECO:0007669"/>
    <property type="project" value="UniProtKB-UniRule"/>
</dbReference>
<dbReference type="Gene3D" id="2.70.40.10">
    <property type="match status" value="1"/>
</dbReference>
<evidence type="ECO:0000256" key="3">
    <source>
        <dbReference type="ARBA" id="ARBA00022801"/>
    </source>
</evidence>
<evidence type="ECO:0000313" key="9">
    <source>
        <dbReference type="Proteomes" id="UP000553632"/>
    </source>
</evidence>
<name>A0A7J6U0W3_PEROL</name>
<dbReference type="Pfam" id="PF00692">
    <property type="entry name" value="dUTPase"/>
    <property type="match status" value="1"/>
</dbReference>
<evidence type="ECO:0000256" key="1">
    <source>
        <dbReference type="ARBA" id="ARBA00005142"/>
    </source>
</evidence>
<gene>
    <name evidence="8" type="ORF">FOZ63_010696</name>
</gene>
<dbReference type="GO" id="GO:0046081">
    <property type="term" value="P:dUTP catabolic process"/>
    <property type="evidence" value="ECO:0007669"/>
    <property type="project" value="UniProtKB-UniRule"/>
</dbReference>
<dbReference type="InterPro" id="IPR029054">
    <property type="entry name" value="dUTPase-like"/>
</dbReference>
<evidence type="ECO:0000313" key="8">
    <source>
        <dbReference type="EMBL" id="KAF4750336.1"/>
    </source>
</evidence>
<sequence length="378" mass="42504">MHLKILPLDSKAAEYYSSHKTFHAGDSGLDLFVVKEQTIQPGETAFIKLGIKAAAFDGKDGTGLSWLLMARSSISKTPLRLSNSIGLIDQGYRGEIIAAVDNIKNEAYTVKEGDRLVQAVGFDGKGITMELVEKLDETTRGEGGFGSTDQKPSKTVEKQEVIREAFRSDMGKKGGKKKEKITGTPDVVRFKTTTTYYATLRECAQLQESLPFVASDPMAEDESKKVARFLSMLGMLCDMCEVQSDKGYRTRNYHKLLDPRPNFDPKGFPVAVVRAARGIQDEPSLCYNGKRYQFSDEVKEEAESFLKDIDREMNLIAGYIEPALKSDFGQGLRTFKVELSDKLMEFDDMFVEFEQARIGREEVRLACHEYFRYTLPSY</sequence>
<dbReference type="CDD" id="cd07557">
    <property type="entry name" value="trimeric_dUTPase"/>
    <property type="match status" value="1"/>
</dbReference>
<organism evidence="8 9">
    <name type="scientific">Perkinsus olseni</name>
    <name type="common">Perkinsus atlanticus</name>
    <dbReference type="NCBI Taxonomy" id="32597"/>
    <lineage>
        <taxon>Eukaryota</taxon>
        <taxon>Sar</taxon>
        <taxon>Alveolata</taxon>
        <taxon>Perkinsozoa</taxon>
        <taxon>Perkinsea</taxon>
        <taxon>Perkinsida</taxon>
        <taxon>Perkinsidae</taxon>
        <taxon>Perkinsus</taxon>
    </lineage>
</organism>
<comment type="pathway">
    <text evidence="1 5">Pyrimidine metabolism; dUMP biosynthesis; dUMP from dCTP (dUTP route): step 2/2.</text>
</comment>
<dbReference type="GO" id="GO:0006226">
    <property type="term" value="P:dUMP biosynthetic process"/>
    <property type="evidence" value="ECO:0007669"/>
    <property type="project" value="UniProtKB-UniRule"/>
</dbReference>
<dbReference type="GO" id="GO:0000287">
    <property type="term" value="F:magnesium ion binding"/>
    <property type="evidence" value="ECO:0007669"/>
    <property type="project" value="UniProtKB-UniRule"/>
</dbReference>
<keyword evidence="5" id="KW-0479">Metal-binding</keyword>
<comment type="catalytic activity">
    <reaction evidence="5">
        <text>dUTP + H2O = dUMP + diphosphate + H(+)</text>
        <dbReference type="Rhea" id="RHEA:10248"/>
        <dbReference type="ChEBI" id="CHEBI:15377"/>
        <dbReference type="ChEBI" id="CHEBI:15378"/>
        <dbReference type="ChEBI" id="CHEBI:33019"/>
        <dbReference type="ChEBI" id="CHEBI:61555"/>
        <dbReference type="ChEBI" id="CHEBI:246422"/>
        <dbReference type="EC" id="3.6.1.23"/>
    </reaction>
</comment>
<comment type="cofactor">
    <cofactor evidence="5">
        <name>Mg(2+)</name>
        <dbReference type="ChEBI" id="CHEBI:18420"/>
    </cofactor>
</comment>
<evidence type="ECO:0000256" key="4">
    <source>
        <dbReference type="ARBA" id="ARBA00023080"/>
    </source>
</evidence>
<dbReference type="PANTHER" id="PTHR11241">
    <property type="entry name" value="DEOXYURIDINE 5'-TRIPHOSPHATE NUCLEOTIDOHYDROLASE"/>
    <property type="match status" value="1"/>
</dbReference>
<accession>A0A7J6U0W3</accession>
<dbReference type="EC" id="3.6.1.23" evidence="5"/>
<evidence type="ECO:0000256" key="2">
    <source>
        <dbReference type="ARBA" id="ARBA00006581"/>
    </source>
</evidence>
<evidence type="ECO:0000256" key="5">
    <source>
        <dbReference type="RuleBase" id="RU367024"/>
    </source>
</evidence>
<keyword evidence="5" id="KW-0460">Magnesium</keyword>
<keyword evidence="3 5" id="KW-0378">Hydrolase</keyword>
<dbReference type="Proteomes" id="UP000553632">
    <property type="component" value="Unassembled WGS sequence"/>
</dbReference>
<protein>
    <recommendedName>
        <fullName evidence="5">Deoxyuridine 5'-triphosphate nucleotidohydrolase</fullName>
        <shortName evidence="5">dUTPase</shortName>
        <ecNumber evidence="5">3.6.1.23</ecNumber>
    </recommendedName>
    <alternativeName>
        <fullName evidence="5">dUTP pyrophosphatase</fullName>
    </alternativeName>
</protein>